<dbReference type="Pfam" id="PF13490">
    <property type="entry name" value="zf-HC2"/>
    <property type="match status" value="1"/>
</dbReference>
<keyword evidence="1" id="KW-0805">Transcription regulation</keyword>
<feature type="domain" description="Putative zinc-finger" evidence="4">
    <location>
        <begin position="18"/>
        <end position="46"/>
    </location>
</feature>
<dbReference type="InterPro" id="IPR041916">
    <property type="entry name" value="Anti_sigma_zinc_sf"/>
</dbReference>
<dbReference type="Gene3D" id="1.10.10.1320">
    <property type="entry name" value="Anti-sigma factor, zinc-finger domain"/>
    <property type="match status" value="1"/>
</dbReference>
<dbReference type="Proteomes" id="UP000281955">
    <property type="component" value="Unassembled WGS sequence"/>
</dbReference>
<gene>
    <name evidence="5" type="ORF">CLV35_2709</name>
</gene>
<protein>
    <submittedName>
        <fullName evidence="5">Putative zinc finger protein</fullName>
    </submittedName>
</protein>
<proteinExistence type="predicted"/>
<feature type="compositionally biased region" description="Low complexity" evidence="3">
    <location>
        <begin position="214"/>
        <end position="225"/>
    </location>
</feature>
<comment type="caution">
    <text evidence="5">The sequence shown here is derived from an EMBL/GenBank/DDBJ whole genome shotgun (WGS) entry which is preliminary data.</text>
</comment>
<evidence type="ECO:0000256" key="2">
    <source>
        <dbReference type="ARBA" id="ARBA00023163"/>
    </source>
</evidence>
<accession>A0A420XMH4</accession>
<evidence type="ECO:0000259" key="4">
    <source>
        <dbReference type="Pfam" id="PF13490"/>
    </source>
</evidence>
<feature type="region of interest" description="Disordered" evidence="3">
    <location>
        <begin position="124"/>
        <end position="180"/>
    </location>
</feature>
<feature type="compositionally biased region" description="Low complexity" evidence="3">
    <location>
        <begin position="124"/>
        <end position="138"/>
    </location>
</feature>
<organism evidence="5 6">
    <name type="scientific">Motilibacter peucedani</name>
    <dbReference type="NCBI Taxonomy" id="598650"/>
    <lineage>
        <taxon>Bacteria</taxon>
        <taxon>Bacillati</taxon>
        <taxon>Actinomycetota</taxon>
        <taxon>Actinomycetes</taxon>
        <taxon>Motilibacterales</taxon>
        <taxon>Motilibacteraceae</taxon>
        <taxon>Motilibacter</taxon>
    </lineage>
</organism>
<reference evidence="5 6" key="1">
    <citation type="submission" date="2018-10" db="EMBL/GenBank/DDBJ databases">
        <title>Genomic Encyclopedia of Archaeal and Bacterial Type Strains, Phase II (KMG-II): from individual species to whole genera.</title>
        <authorList>
            <person name="Goeker M."/>
        </authorList>
    </citation>
    <scope>NUCLEOTIDE SEQUENCE [LARGE SCALE GENOMIC DNA]</scope>
    <source>
        <strain evidence="5 6">RP-AC37</strain>
    </source>
</reference>
<dbReference type="EMBL" id="RBWV01000013">
    <property type="protein sequence ID" value="RKS72465.1"/>
    <property type="molecule type" value="Genomic_DNA"/>
</dbReference>
<evidence type="ECO:0000313" key="6">
    <source>
        <dbReference type="Proteomes" id="UP000281955"/>
    </source>
</evidence>
<sequence>MTGFGSLSPFGGPHLGSRLDALADGQVAHDERDRLLAHVAGCPSCRAELQAARAVKAQLGRLGQPCVPSDLTSRLLSLPSVAACAPEPEPVVPSSHLRRPHAGAASFGLLVGAALLVAVPAMSPSGGSASGARATTRAPRPPATRPSVPSTESDAAARRAARTAPTRSSAESRIAAALSDPTAAELSFPLGRAAVTRSARHGGAASEPIERLSAPLPLLAATLQR</sequence>
<name>A0A420XMH4_9ACTN</name>
<keyword evidence="6" id="KW-1185">Reference proteome</keyword>
<evidence type="ECO:0000256" key="3">
    <source>
        <dbReference type="SAM" id="MobiDB-lite"/>
    </source>
</evidence>
<dbReference type="OrthoDB" id="3743969at2"/>
<evidence type="ECO:0000313" key="5">
    <source>
        <dbReference type="EMBL" id="RKS72465.1"/>
    </source>
</evidence>
<feature type="region of interest" description="Disordered" evidence="3">
    <location>
        <begin position="197"/>
        <end position="225"/>
    </location>
</feature>
<feature type="compositionally biased region" description="Low complexity" evidence="3">
    <location>
        <begin position="145"/>
        <end position="154"/>
    </location>
</feature>
<dbReference type="InterPro" id="IPR027383">
    <property type="entry name" value="Znf_put"/>
</dbReference>
<keyword evidence="2" id="KW-0804">Transcription</keyword>
<feature type="compositionally biased region" description="Low complexity" evidence="3">
    <location>
        <begin position="162"/>
        <end position="173"/>
    </location>
</feature>
<dbReference type="InParanoid" id="A0A420XMH4"/>
<dbReference type="RefSeq" id="WP_121194011.1">
    <property type="nucleotide sequence ID" value="NZ_RBWV01000013.1"/>
</dbReference>
<evidence type="ECO:0000256" key="1">
    <source>
        <dbReference type="ARBA" id="ARBA00023015"/>
    </source>
</evidence>
<dbReference type="AlphaFoldDB" id="A0A420XMH4"/>